<evidence type="ECO:0000313" key="2">
    <source>
        <dbReference type="EMBL" id="RDW83167.1"/>
    </source>
</evidence>
<reference evidence="2 3" key="1">
    <citation type="journal article" date="2018" name="IMA Fungus">
        <title>IMA Genome-F 9: Draft genome sequence of Annulohypoxylon stygium, Aspergillus mulundensis, Berkeleyomyces basicola (syn. Thielaviopsis basicola), Ceratocystis smalleyi, two Cercospora beticola strains, Coleophoma cylindrospora, Fusarium fracticaudum, Phialophora cf. hyalina, and Morchella septimelata.</title>
        <authorList>
            <person name="Wingfield B.D."/>
            <person name="Bills G.F."/>
            <person name="Dong Y."/>
            <person name="Huang W."/>
            <person name="Nel W.J."/>
            <person name="Swalarsk-Parry B.S."/>
            <person name="Vaghefi N."/>
            <person name="Wilken P.M."/>
            <person name="An Z."/>
            <person name="de Beer Z.W."/>
            <person name="De Vos L."/>
            <person name="Chen L."/>
            <person name="Duong T.A."/>
            <person name="Gao Y."/>
            <person name="Hammerbacher A."/>
            <person name="Kikkert J.R."/>
            <person name="Li Y."/>
            <person name="Li H."/>
            <person name="Li K."/>
            <person name="Li Q."/>
            <person name="Liu X."/>
            <person name="Ma X."/>
            <person name="Naidoo K."/>
            <person name="Pethybridge S.J."/>
            <person name="Sun J."/>
            <person name="Steenkamp E.T."/>
            <person name="van der Nest M.A."/>
            <person name="van Wyk S."/>
            <person name="Wingfield M.J."/>
            <person name="Xiong C."/>
            <person name="Yue Q."/>
            <person name="Zhang X."/>
        </authorList>
    </citation>
    <scope>NUCLEOTIDE SEQUENCE [LARGE SCALE GENOMIC DNA]</scope>
    <source>
        <strain evidence="2 3">BP5796</strain>
    </source>
</reference>
<keyword evidence="3" id="KW-1185">Reference proteome</keyword>
<dbReference type="AlphaFoldDB" id="A0A3D8S9Y7"/>
<name>A0A3D8S9Y7_9HELO</name>
<evidence type="ECO:0000256" key="1">
    <source>
        <dbReference type="SAM" id="MobiDB-lite"/>
    </source>
</evidence>
<gene>
    <name evidence="2" type="ORF">BP5796_04658</name>
</gene>
<comment type="caution">
    <text evidence="2">The sequence shown here is derived from an EMBL/GenBank/DDBJ whole genome shotgun (WGS) entry which is preliminary data.</text>
</comment>
<dbReference type="Proteomes" id="UP000256328">
    <property type="component" value="Unassembled WGS sequence"/>
</dbReference>
<accession>A0A3D8S9Y7</accession>
<organism evidence="2 3">
    <name type="scientific">Coleophoma crateriformis</name>
    <dbReference type="NCBI Taxonomy" id="565419"/>
    <lineage>
        <taxon>Eukaryota</taxon>
        <taxon>Fungi</taxon>
        <taxon>Dikarya</taxon>
        <taxon>Ascomycota</taxon>
        <taxon>Pezizomycotina</taxon>
        <taxon>Leotiomycetes</taxon>
        <taxon>Helotiales</taxon>
        <taxon>Dermateaceae</taxon>
        <taxon>Coleophoma</taxon>
    </lineage>
</organism>
<sequence length="102" mass="10616">MREGARLRRGGDAHEGAQGLASASHGGPCNRVHAVVGEGLGTAIATVEAASEKGTATSPHTQQHGHAMARTWGAILIQPHGCHCLRIAHTVPELVHTLLNRP</sequence>
<protein>
    <submittedName>
        <fullName evidence="2">Uncharacterized protein</fullName>
    </submittedName>
</protein>
<dbReference type="EMBL" id="PDLN01000006">
    <property type="protein sequence ID" value="RDW83167.1"/>
    <property type="molecule type" value="Genomic_DNA"/>
</dbReference>
<feature type="region of interest" description="Disordered" evidence="1">
    <location>
        <begin position="1"/>
        <end position="31"/>
    </location>
</feature>
<evidence type="ECO:0000313" key="3">
    <source>
        <dbReference type="Proteomes" id="UP000256328"/>
    </source>
</evidence>
<proteinExistence type="predicted"/>
<feature type="compositionally biased region" description="Basic and acidic residues" evidence="1">
    <location>
        <begin position="1"/>
        <end position="15"/>
    </location>
</feature>